<name>A0A363UPA8_9GAMM</name>
<dbReference type="Proteomes" id="UP000251800">
    <property type="component" value="Unassembled WGS sequence"/>
</dbReference>
<gene>
    <name evidence="2" type="ORF">DEH80_04500</name>
</gene>
<dbReference type="AlphaFoldDB" id="A0A363UPA8"/>
<evidence type="ECO:0000313" key="3">
    <source>
        <dbReference type="Proteomes" id="UP000251800"/>
    </source>
</evidence>
<dbReference type="InterPro" id="IPR011041">
    <property type="entry name" value="Quinoprot_gluc/sorb_DH_b-prop"/>
</dbReference>
<dbReference type="SUPFAM" id="SSF50952">
    <property type="entry name" value="Soluble quinoprotein glucose dehydrogenase"/>
    <property type="match status" value="1"/>
</dbReference>
<dbReference type="OrthoDB" id="9770043at2"/>
<dbReference type="Gene3D" id="2.120.10.30">
    <property type="entry name" value="TolB, C-terminal domain"/>
    <property type="match status" value="1"/>
</dbReference>
<proteinExistence type="predicted"/>
<dbReference type="InterPro" id="IPR011042">
    <property type="entry name" value="6-blade_b-propeller_TolB-like"/>
</dbReference>
<accession>A0A363UPA8</accession>
<dbReference type="EMBL" id="QEQK01000003">
    <property type="protein sequence ID" value="PWN57235.1"/>
    <property type="molecule type" value="Genomic_DNA"/>
</dbReference>
<dbReference type="PANTHER" id="PTHR33546">
    <property type="entry name" value="LARGE, MULTIFUNCTIONAL SECRETED PROTEIN-RELATED"/>
    <property type="match status" value="1"/>
</dbReference>
<feature type="domain" description="DUF7133" evidence="1">
    <location>
        <begin position="22"/>
        <end position="366"/>
    </location>
</feature>
<evidence type="ECO:0000259" key="1">
    <source>
        <dbReference type="Pfam" id="PF23500"/>
    </source>
</evidence>
<organism evidence="2 3">
    <name type="scientific">Abyssibacter profundi</name>
    <dbReference type="NCBI Taxonomy" id="2182787"/>
    <lineage>
        <taxon>Bacteria</taxon>
        <taxon>Pseudomonadati</taxon>
        <taxon>Pseudomonadota</taxon>
        <taxon>Gammaproteobacteria</taxon>
        <taxon>Chromatiales</taxon>
        <taxon>Oceanococcaceae</taxon>
        <taxon>Abyssibacter</taxon>
    </lineage>
</organism>
<evidence type="ECO:0000313" key="2">
    <source>
        <dbReference type="EMBL" id="PWN57235.1"/>
    </source>
</evidence>
<protein>
    <submittedName>
        <fullName evidence="2">Sorbosone dehydrogenase</fullName>
    </submittedName>
</protein>
<sequence>MTGCLGLVMVLANGVANASGVQERLDEIELPPGFSISLYADDVPNARSMTLSEQGVLYVGTRSKDVVYALQDVDGDGRADRQVVVARGLDMPNGVAWHDGDLYIAENERITRLQNIDEQLDDPPKPEVIYDQLPAETHHGWRYLAMGPDGWLYVAIGAPCNICDAGDPFASIARLRPDGSGFEIYARGVRNSVGFTWHPEDQALWFTDNGRDWLGDDLPPCELNRADRAGLHFGYPACHGESVVDPEFGAPGACEDARAPVQALGPHVAPLGLSFLTGETLPAAYQGQLLLAEHGSWNRSEKIGYRLMLVTLDGHQATDYRPFATGWLEGEQAWGRPVDVLQLPDASVLVSDDHAGVIYRIAHAPMSAAADIAYDESNESVIP</sequence>
<comment type="caution">
    <text evidence="2">The sequence shown here is derived from an EMBL/GenBank/DDBJ whole genome shotgun (WGS) entry which is preliminary data.</text>
</comment>
<dbReference type="PANTHER" id="PTHR33546:SF1">
    <property type="entry name" value="LARGE, MULTIFUNCTIONAL SECRETED PROTEIN"/>
    <property type="match status" value="1"/>
</dbReference>
<dbReference type="Pfam" id="PF23500">
    <property type="entry name" value="DUF7133"/>
    <property type="match status" value="1"/>
</dbReference>
<dbReference type="InterPro" id="IPR055557">
    <property type="entry name" value="DUF7133"/>
</dbReference>
<keyword evidence="3" id="KW-1185">Reference proteome</keyword>
<reference evidence="2 3" key="1">
    <citation type="submission" date="2018-05" db="EMBL/GenBank/DDBJ databases">
        <title>Abyssibacter profundi OUC007T gen. nov., sp. nov, a marine bacterium isolated from seawater of the Mariana Trench.</title>
        <authorList>
            <person name="Zhou S."/>
        </authorList>
    </citation>
    <scope>NUCLEOTIDE SEQUENCE [LARGE SCALE GENOMIC DNA]</scope>
    <source>
        <strain evidence="2 3">OUC007</strain>
    </source>
</reference>